<dbReference type="EMBL" id="CYSF01000007">
    <property type="protein sequence ID" value="CUH84436.1"/>
    <property type="molecule type" value="Genomic_DNA"/>
</dbReference>
<dbReference type="EC" id="3.6.1.17" evidence="2"/>
<dbReference type="InterPro" id="IPR050126">
    <property type="entry name" value="Ap4A_hydrolase"/>
</dbReference>
<dbReference type="GO" id="GO:0008803">
    <property type="term" value="F:bis(5'-nucleosyl)-tetraphosphatase (symmetrical) activity"/>
    <property type="evidence" value="ECO:0007669"/>
    <property type="project" value="TreeGrafter"/>
</dbReference>
<dbReference type="InterPro" id="IPR029052">
    <property type="entry name" value="Metallo-depent_PP-like"/>
</dbReference>
<dbReference type="STRING" id="340021.TM5383_01646"/>
<dbReference type="AlphaFoldDB" id="A0A0P1GPX4"/>
<keyword evidence="3" id="KW-1185">Reference proteome</keyword>
<dbReference type="Proteomes" id="UP000051681">
    <property type="component" value="Unassembled WGS sequence"/>
</dbReference>
<evidence type="ECO:0000259" key="1">
    <source>
        <dbReference type="Pfam" id="PF00149"/>
    </source>
</evidence>
<gene>
    <name evidence="2" type="primary">prpE</name>
    <name evidence="2" type="ORF">TM5383_01646</name>
</gene>
<sequence>MNTAPIYAIGDIHGHLDQLDHALALIEQDGGVDARVIFLGDLVDRGPDSCGVIERLETGIYEGRNWVVLKGNHDAMFQAFLENGEVFHPRTRLGRSFVDDNIGGRATLRSYGVDVSIEDPQDLKVAALEHVPYRHLSFLRSLPRYHQQDEMLFVHAGIRPGIALELQDPEDFCWIRQEFLDHTAPHPWLVVHGHTAILRAEHCGNRVNLDSGAGFDRPITAAVFEGGRVFELGPFGRQPLEPLTDSMW</sequence>
<dbReference type="OrthoDB" id="9807890at2"/>
<feature type="domain" description="Calcineurin-like phosphoesterase" evidence="1">
    <location>
        <begin position="5"/>
        <end position="198"/>
    </location>
</feature>
<dbReference type="SUPFAM" id="SSF56300">
    <property type="entry name" value="Metallo-dependent phosphatases"/>
    <property type="match status" value="1"/>
</dbReference>
<organism evidence="2 3">
    <name type="scientific">Thalassovita mediterranea</name>
    <dbReference type="NCBI Taxonomy" id="340021"/>
    <lineage>
        <taxon>Bacteria</taxon>
        <taxon>Pseudomonadati</taxon>
        <taxon>Pseudomonadota</taxon>
        <taxon>Alphaproteobacteria</taxon>
        <taxon>Rhodobacterales</taxon>
        <taxon>Roseobacteraceae</taxon>
        <taxon>Thalassovita</taxon>
    </lineage>
</organism>
<reference evidence="2 3" key="1">
    <citation type="submission" date="2015-09" db="EMBL/GenBank/DDBJ databases">
        <authorList>
            <consortium name="Swine Surveillance"/>
        </authorList>
    </citation>
    <scope>NUCLEOTIDE SEQUENCE [LARGE SCALE GENOMIC DNA]</scope>
    <source>
        <strain evidence="2 3">CECT 8383</strain>
    </source>
</reference>
<dbReference type="Gene3D" id="3.60.21.10">
    <property type="match status" value="1"/>
</dbReference>
<dbReference type="PANTHER" id="PTHR42850:SF4">
    <property type="entry name" value="ZINC-DEPENDENT ENDOPOLYPHOSPHATASE"/>
    <property type="match status" value="1"/>
</dbReference>
<protein>
    <submittedName>
        <fullName evidence="2">Bis(5'-nucleosyl)-tetraphosphatase PrpE [asymmetrical]</fullName>
        <ecNumber evidence="2">3.6.1.17</ecNumber>
    </submittedName>
</protein>
<dbReference type="GO" id="GO:0004081">
    <property type="term" value="F:bis(5'-nucleosyl)-tetraphosphatase (asymmetrical) activity"/>
    <property type="evidence" value="ECO:0007669"/>
    <property type="project" value="UniProtKB-EC"/>
</dbReference>
<dbReference type="GO" id="GO:0110154">
    <property type="term" value="P:RNA decapping"/>
    <property type="evidence" value="ECO:0007669"/>
    <property type="project" value="TreeGrafter"/>
</dbReference>
<dbReference type="GO" id="GO:0016791">
    <property type="term" value="F:phosphatase activity"/>
    <property type="evidence" value="ECO:0007669"/>
    <property type="project" value="TreeGrafter"/>
</dbReference>
<dbReference type="GO" id="GO:0005737">
    <property type="term" value="C:cytoplasm"/>
    <property type="evidence" value="ECO:0007669"/>
    <property type="project" value="TreeGrafter"/>
</dbReference>
<accession>A0A0P1GPX4</accession>
<name>A0A0P1GPX4_9RHOB</name>
<evidence type="ECO:0000313" key="2">
    <source>
        <dbReference type="EMBL" id="CUH84436.1"/>
    </source>
</evidence>
<dbReference type="InterPro" id="IPR004843">
    <property type="entry name" value="Calcineurin-like_PHP"/>
</dbReference>
<dbReference type="Pfam" id="PF00149">
    <property type="entry name" value="Metallophos"/>
    <property type="match status" value="1"/>
</dbReference>
<keyword evidence="2" id="KW-0378">Hydrolase</keyword>
<proteinExistence type="predicted"/>
<evidence type="ECO:0000313" key="3">
    <source>
        <dbReference type="Proteomes" id="UP000051681"/>
    </source>
</evidence>
<dbReference type="RefSeq" id="WP_058318544.1">
    <property type="nucleotide sequence ID" value="NZ_CYSF01000007.1"/>
</dbReference>
<dbReference type="PANTHER" id="PTHR42850">
    <property type="entry name" value="METALLOPHOSPHOESTERASE"/>
    <property type="match status" value="1"/>
</dbReference>